<dbReference type="AlphaFoldDB" id="A0A5J4STY2"/>
<accession>A0A5J4STY2</accession>
<dbReference type="Gene3D" id="3.40.50.300">
    <property type="entry name" value="P-loop containing nucleotide triphosphate hydrolases"/>
    <property type="match status" value="1"/>
</dbReference>
<evidence type="ECO:0000313" key="2">
    <source>
        <dbReference type="EMBL" id="KAA6348911.1"/>
    </source>
</evidence>
<gene>
    <name evidence="2" type="ORF">EZS27_003622</name>
</gene>
<sequence length="336" mass="38908">MVENVHITNFKSIKDVHLNDCRRINLFIGKPNVGKSNILEALSLFSLPYLQYAKEKHIRQFIRVESDSELFFDGDMDKSIEVETNGSTSSINVAKILVDDNKLLVDLTFKQDGESERVLRLPFNNLILSTKKISENYGLNPFKSYFYTMTSEKRVSPEHFLSPPSGSNLMDIVSHSPRLKQELANKFDEYGLKYFFDTNSREIRAFKEKGQGEIFSIPFYSMADSLQRLIFYKTAIESNQNSILIFEEPEAHAYPPYISNVVQEIIYSKNNQFFITTHSPYVVSELLESAEKELAIYLVDYKDGQTVVKRLDDEELQEIYEYGVDLFFNTETFLQS</sequence>
<reference evidence="2" key="1">
    <citation type="submission" date="2019-03" db="EMBL/GenBank/DDBJ databases">
        <title>Single cell metagenomics reveals metabolic interactions within the superorganism composed of flagellate Streblomastix strix and complex community of Bacteroidetes bacteria on its surface.</title>
        <authorList>
            <person name="Treitli S.C."/>
            <person name="Kolisko M."/>
            <person name="Husnik F."/>
            <person name="Keeling P."/>
            <person name="Hampl V."/>
        </authorList>
    </citation>
    <scope>NUCLEOTIDE SEQUENCE</scope>
    <source>
        <strain evidence="2">STM</strain>
    </source>
</reference>
<dbReference type="GO" id="GO:0005524">
    <property type="term" value="F:ATP binding"/>
    <property type="evidence" value="ECO:0007669"/>
    <property type="project" value="InterPro"/>
</dbReference>
<dbReference type="InterPro" id="IPR003959">
    <property type="entry name" value="ATPase_AAA_core"/>
</dbReference>
<dbReference type="PANTHER" id="PTHR43581:SF4">
    <property type="entry name" value="ATP_GTP PHOSPHATASE"/>
    <property type="match status" value="1"/>
</dbReference>
<comment type="caution">
    <text evidence="2">The sequence shown here is derived from an EMBL/GenBank/DDBJ whole genome shotgun (WGS) entry which is preliminary data.</text>
</comment>
<protein>
    <submittedName>
        <fullName evidence="2">DNA replication and repair protein RecF</fullName>
    </submittedName>
</protein>
<dbReference type="InterPro" id="IPR027417">
    <property type="entry name" value="P-loop_NTPase"/>
</dbReference>
<dbReference type="EMBL" id="SNRY01000057">
    <property type="protein sequence ID" value="KAA6348911.1"/>
    <property type="molecule type" value="Genomic_DNA"/>
</dbReference>
<organism evidence="2">
    <name type="scientific">termite gut metagenome</name>
    <dbReference type="NCBI Taxonomy" id="433724"/>
    <lineage>
        <taxon>unclassified sequences</taxon>
        <taxon>metagenomes</taxon>
        <taxon>organismal metagenomes</taxon>
    </lineage>
</organism>
<name>A0A5J4STY2_9ZZZZ</name>
<proteinExistence type="predicted"/>
<dbReference type="PANTHER" id="PTHR43581">
    <property type="entry name" value="ATP/GTP PHOSPHATASE"/>
    <property type="match status" value="1"/>
</dbReference>
<dbReference type="InterPro" id="IPR051396">
    <property type="entry name" value="Bact_Antivir_Def_Nuclease"/>
</dbReference>
<feature type="domain" description="ATPase AAA-type core" evidence="1">
    <location>
        <begin position="24"/>
        <end position="284"/>
    </location>
</feature>
<dbReference type="GO" id="GO:0016887">
    <property type="term" value="F:ATP hydrolysis activity"/>
    <property type="evidence" value="ECO:0007669"/>
    <property type="project" value="InterPro"/>
</dbReference>
<dbReference type="Pfam" id="PF13304">
    <property type="entry name" value="AAA_21"/>
    <property type="match status" value="1"/>
</dbReference>
<evidence type="ECO:0000259" key="1">
    <source>
        <dbReference type="Pfam" id="PF13304"/>
    </source>
</evidence>
<dbReference type="SUPFAM" id="SSF52540">
    <property type="entry name" value="P-loop containing nucleoside triphosphate hydrolases"/>
    <property type="match status" value="1"/>
</dbReference>